<dbReference type="InterPro" id="IPR050270">
    <property type="entry name" value="DegV_domain_contain"/>
</dbReference>
<dbReference type="PROSITE" id="PS51482">
    <property type="entry name" value="DEGV"/>
    <property type="match status" value="1"/>
</dbReference>
<dbReference type="PANTHER" id="PTHR33434:SF2">
    <property type="entry name" value="FATTY ACID-BINDING PROTEIN TM_1468"/>
    <property type="match status" value="1"/>
</dbReference>
<proteinExistence type="predicted"/>
<name>A0A4V3C390_9MOLU</name>
<evidence type="ECO:0000313" key="3">
    <source>
        <dbReference type="Proteomes" id="UP000295518"/>
    </source>
</evidence>
<dbReference type="EMBL" id="SNWN01000009">
    <property type="protein sequence ID" value="TDO21149.1"/>
    <property type="molecule type" value="Genomic_DNA"/>
</dbReference>
<comment type="caution">
    <text evidence="2">The sequence shown here is derived from an EMBL/GenBank/DDBJ whole genome shotgun (WGS) entry which is preliminary data.</text>
</comment>
<keyword evidence="3" id="KW-1185">Reference proteome</keyword>
<accession>A0A4V3C390</accession>
<dbReference type="RefSeq" id="WP_094254341.1">
    <property type="nucleotide sequence ID" value="NZ_NNCE01000001.1"/>
</dbReference>
<dbReference type="Proteomes" id="UP000295518">
    <property type="component" value="Unassembled WGS sequence"/>
</dbReference>
<evidence type="ECO:0000256" key="1">
    <source>
        <dbReference type="ARBA" id="ARBA00023121"/>
    </source>
</evidence>
<evidence type="ECO:0000313" key="2">
    <source>
        <dbReference type="EMBL" id="TDO21149.1"/>
    </source>
</evidence>
<dbReference type="PANTHER" id="PTHR33434">
    <property type="entry name" value="DEGV DOMAIN-CONTAINING PROTEIN DR_1986-RELATED"/>
    <property type="match status" value="1"/>
</dbReference>
<dbReference type="InterPro" id="IPR003797">
    <property type="entry name" value="DegV"/>
</dbReference>
<sequence length="288" mass="32394">MKIAIVIDSAAGLEKNISEKNGWYFLPLGITIDGAFYNDGIDINATNIYDKFNEKSILQTSQSSVVSILEIFEKLSKEYDKVVVFPISKHLSGQYQSLEINSKNFKNILVVKSESLTVLTLAKIIEFELDIQNNVSFDTAIEKLNKNQEDDVFYLLPHSNERLVAGGRLSPKAAALAKVLKIVPVIKFEHGQLLKDSKGMVFEKICDKVAKRISKRKNHSEYFNPIILHAKNPDVNAFSKNLEEHCQNEVLVSYIPSVIAIHTGEKALAYANLNYRPEVINKLKALIN</sequence>
<dbReference type="InterPro" id="IPR043168">
    <property type="entry name" value="DegV_C"/>
</dbReference>
<dbReference type="AlphaFoldDB" id="A0A4V3C390"/>
<dbReference type="Pfam" id="PF02645">
    <property type="entry name" value="DegV"/>
    <property type="match status" value="1"/>
</dbReference>
<dbReference type="OrthoDB" id="388177at2"/>
<gene>
    <name evidence="2" type="ORF">EI74_0169</name>
</gene>
<protein>
    <submittedName>
        <fullName evidence="2">DegV family protein with EDD domain</fullName>
    </submittedName>
</protein>
<dbReference type="SUPFAM" id="SSF82549">
    <property type="entry name" value="DAK1/DegV-like"/>
    <property type="match status" value="1"/>
</dbReference>
<dbReference type="NCBIfam" id="TIGR00762">
    <property type="entry name" value="DegV"/>
    <property type="match status" value="1"/>
</dbReference>
<dbReference type="GO" id="GO:0008289">
    <property type="term" value="F:lipid binding"/>
    <property type="evidence" value="ECO:0007669"/>
    <property type="project" value="UniProtKB-KW"/>
</dbReference>
<keyword evidence="1" id="KW-0446">Lipid-binding</keyword>
<reference evidence="2 3" key="1">
    <citation type="submission" date="2019-03" db="EMBL/GenBank/DDBJ databases">
        <title>Genomic Encyclopedia of Archaeal and Bacterial Type Strains, Phase II (KMG-II): from individual species to whole genera.</title>
        <authorList>
            <person name="Goeker M."/>
        </authorList>
    </citation>
    <scope>NUCLEOTIDE SEQUENCE [LARGE SCALE GENOMIC DNA]</scope>
    <source>
        <strain evidence="2 3">ATCC 700618</strain>
    </source>
</reference>
<organism evidence="2 3">
    <name type="scientific">Mycoplasma testudineum</name>
    <dbReference type="NCBI Taxonomy" id="244584"/>
    <lineage>
        <taxon>Bacteria</taxon>
        <taxon>Bacillati</taxon>
        <taxon>Mycoplasmatota</taxon>
        <taxon>Mollicutes</taxon>
        <taxon>Mycoplasmataceae</taxon>
        <taxon>Mycoplasma</taxon>
    </lineage>
</organism>
<dbReference type="Gene3D" id="3.30.1180.10">
    <property type="match status" value="1"/>
</dbReference>
<dbReference type="Gene3D" id="3.40.50.10170">
    <property type="match status" value="1"/>
</dbReference>